<protein>
    <submittedName>
        <fullName evidence="1">Uncharacterized protein</fullName>
    </submittedName>
</protein>
<dbReference type="Proteomes" id="UP000326029">
    <property type="component" value="Chromosome"/>
</dbReference>
<gene>
    <name evidence="1" type="ORF">CP977_24275</name>
</gene>
<dbReference type="EMBL" id="CP023693">
    <property type="protein sequence ID" value="QEV34891.1"/>
    <property type="molecule type" value="Genomic_DNA"/>
</dbReference>
<organism evidence="1 2">
    <name type="scientific">Streptomyces cinereoruber</name>
    <dbReference type="NCBI Taxonomy" id="67260"/>
    <lineage>
        <taxon>Bacteria</taxon>
        <taxon>Bacillati</taxon>
        <taxon>Actinomycetota</taxon>
        <taxon>Actinomycetes</taxon>
        <taxon>Kitasatosporales</taxon>
        <taxon>Streptomycetaceae</taxon>
        <taxon>Streptomyces</taxon>
    </lineage>
</organism>
<sequence>MTRVSCTRSEAAAGPDRAVVSRRAGLDEELLLVDPATGAFTPLLANSATVTCHDGRKATVVCAPREGGAGSGRR</sequence>
<proteinExistence type="predicted"/>
<keyword evidence="2" id="KW-1185">Reference proteome</keyword>
<evidence type="ECO:0000313" key="2">
    <source>
        <dbReference type="Proteomes" id="UP000326029"/>
    </source>
</evidence>
<accession>A0ABX6BM58</accession>
<name>A0ABX6BM58_9ACTN</name>
<reference evidence="1 2" key="1">
    <citation type="submission" date="2017-09" db="EMBL/GenBank/DDBJ databases">
        <authorList>
            <person name="Lee N."/>
            <person name="Cho B.-K."/>
        </authorList>
    </citation>
    <scope>NUCLEOTIDE SEQUENCE [LARGE SCALE GENOMIC DNA]</scope>
    <source>
        <strain evidence="1 2">ATCC 19740</strain>
    </source>
</reference>
<evidence type="ECO:0000313" key="1">
    <source>
        <dbReference type="EMBL" id="QEV34891.1"/>
    </source>
</evidence>